<evidence type="ECO:0000256" key="15">
    <source>
        <dbReference type="ARBA" id="ARBA00047059"/>
    </source>
</evidence>
<dbReference type="GO" id="GO:0048286">
    <property type="term" value="P:lung alveolus development"/>
    <property type="evidence" value="ECO:0007669"/>
    <property type="project" value="Ensembl"/>
</dbReference>
<keyword evidence="8" id="KW-0630">Potassium</keyword>
<dbReference type="GO" id="GO:0060348">
    <property type="term" value="P:bone development"/>
    <property type="evidence" value="ECO:0007669"/>
    <property type="project" value="Ensembl"/>
</dbReference>
<dbReference type="GeneTree" id="ENSGT00390000018845"/>
<dbReference type="PANTHER" id="PTHR12454">
    <property type="entry name" value="TRIMERIC INTRACELLULAR CATION CHANNEL"/>
    <property type="match status" value="1"/>
</dbReference>
<keyword evidence="6" id="KW-0256">Endoplasmic reticulum</keyword>
<dbReference type="FunCoup" id="K7EDC9">
    <property type="interactions" value="1277"/>
</dbReference>
<organism evidence="16 17">
    <name type="scientific">Ornithorhynchus anatinus</name>
    <name type="common">Duckbill platypus</name>
    <dbReference type="NCBI Taxonomy" id="9258"/>
    <lineage>
        <taxon>Eukaryota</taxon>
        <taxon>Metazoa</taxon>
        <taxon>Chordata</taxon>
        <taxon>Craniata</taxon>
        <taxon>Vertebrata</taxon>
        <taxon>Euteleostomi</taxon>
        <taxon>Mammalia</taxon>
        <taxon>Monotremata</taxon>
        <taxon>Ornithorhynchidae</taxon>
        <taxon>Ornithorhynchus</taxon>
    </lineage>
</organism>
<dbReference type="GO" id="GO:0042802">
    <property type="term" value="F:identical protein binding"/>
    <property type="evidence" value="ECO:0007669"/>
    <property type="project" value="InterPro"/>
</dbReference>
<dbReference type="GO" id="GO:0005267">
    <property type="term" value="F:potassium channel activity"/>
    <property type="evidence" value="ECO:0007669"/>
    <property type="project" value="UniProtKB-KW"/>
</dbReference>
<sequence>MELAWERLIYSFSRLPMFPFFDIAHYLVCVMSLKQQPGIVEVSQKSPVACWFSAMLHCFGGGILASLLLAEPPVEFLVNHTNVYLASSIWYLIFYCPHDLFYQCFSIPPLQILAAGMKEVTRTWKILGGIAHANSHYKNNWLIMIAIGWARGAGGGIISNFEHLLRGVWRPESNEFLQMSYPVKVTLLGAVLFTLQHTKHLPIGKHNLMFFYTSFLVFTKVTMMLVGSANSPIACLETLLNRILFGCQQASPEVKDTVGSCPCGTTSCPTPVPCESAVCKKSTKKTE</sequence>
<evidence type="ECO:0000313" key="17">
    <source>
        <dbReference type="Proteomes" id="UP000002279"/>
    </source>
</evidence>
<evidence type="ECO:0000256" key="12">
    <source>
        <dbReference type="ARBA" id="ARBA00023303"/>
    </source>
</evidence>
<keyword evidence="3" id="KW-0813">Transport</keyword>
<evidence type="ECO:0000256" key="3">
    <source>
        <dbReference type="ARBA" id="ARBA00022448"/>
    </source>
</evidence>
<dbReference type="GO" id="GO:0030282">
    <property type="term" value="P:bone mineralization"/>
    <property type="evidence" value="ECO:0007669"/>
    <property type="project" value="Ensembl"/>
</dbReference>
<dbReference type="RefSeq" id="XP_028911052.1">
    <property type="nucleotide sequence ID" value="XM_029055219.2"/>
</dbReference>
<keyword evidence="10" id="KW-0406">Ion transport</keyword>
<evidence type="ECO:0000256" key="8">
    <source>
        <dbReference type="ARBA" id="ARBA00022958"/>
    </source>
</evidence>
<protein>
    <submittedName>
        <fullName evidence="16">Transmembrane protein 38B</fullName>
    </submittedName>
</protein>
<comment type="catalytic activity">
    <reaction evidence="13">
        <text>K(+)(in) = K(+)(out)</text>
        <dbReference type="Rhea" id="RHEA:29463"/>
        <dbReference type="ChEBI" id="CHEBI:29103"/>
    </reaction>
</comment>
<keyword evidence="17" id="KW-1185">Reference proteome</keyword>
<dbReference type="GO" id="GO:0061033">
    <property type="term" value="P:secretion by lung epithelial cell involved in lung growth"/>
    <property type="evidence" value="ECO:0007669"/>
    <property type="project" value="Ensembl"/>
</dbReference>
<gene>
    <name evidence="16" type="primary">TMEM38B</name>
</gene>
<dbReference type="Ensembl" id="ENSOANT00000040782.2">
    <property type="protein sequence ID" value="ENSOANP00000031536.2"/>
    <property type="gene ID" value="ENSOANG00000029850.2"/>
</dbReference>
<evidence type="ECO:0000256" key="4">
    <source>
        <dbReference type="ARBA" id="ARBA00022538"/>
    </source>
</evidence>
<dbReference type="InParanoid" id="K7EDC9"/>
<evidence type="ECO:0000256" key="9">
    <source>
        <dbReference type="ARBA" id="ARBA00022989"/>
    </source>
</evidence>
<dbReference type="GO" id="GO:0010881">
    <property type="term" value="P:regulation of cardiac muscle contraction by regulation of the release of sequestered calcium ion"/>
    <property type="evidence" value="ECO:0007669"/>
    <property type="project" value="Ensembl"/>
</dbReference>
<dbReference type="GO" id="GO:0051649">
    <property type="term" value="P:establishment of localization in cell"/>
    <property type="evidence" value="ECO:0007669"/>
    <property type="project" value="Ensembl"/>
</dbReference>
<evidence type="ECO:0000256" key="13">
    <source>
        <dbReference type="ARBA" id="ARBA00034430"/>
    </source>
</evidence>
<dbReference type="STRING" id="9258.ENSOANP00000031536"/>
<dbReference type="KEGG" id="oaa:100076259"/>
<dbReference type="HOGENOM" id="CLU_076376_0_0_1"/>
<reference evidence="16" key="2">
    <citation type="submission" date="2025-08" db="UniProtKB">
        <authorList>
            <consortium name="Ensembl"/>
        </authorList>
    </citation>
    <scope>IDENTIFICATION</scope>
    <source>
        <strain evidence="16">Glennie</strain>
    </source>
</reference>
<comment type="similarity">
    <text evidence="2">Belongs to the TMEM38 family.</text>
</comment>
<proteinExistence type="inferred from homology"/>
<accession>K7EDC9</accession>
<evidence type="ECO:0000256" key="5">
    <source>
        <dbReference type="ARBA" id="ARBA00022692"/>
    </source>
</evidence>
<evidence type="ECO:0000256" key="11">
    <source>
        <dbReference type="ARBA" id="ARBA00023136"/>
    </source>
</evidence>
<reference evidence="16 17" key="1">
    <citation type="journal article" date="2008" name="Nature">
        <title>Genome analysis of the platypus reveals unique signatures of evolution.</title>
        <authorList>
            <person name="Warren W.C."/>
            <person name="Hillier L.W."/>
            <person name="Marshall Graves J.A."/>
            <person name="Birney E."/>
            <person name="Ponting C.P."/>
            <person name="Grutzner F."/>
            <person name="Belov K."/>
            <person name="Miller W."/>
            <person name="Clarke L."/>
            <person name="Chinwalla A.T."/>
            <person name="Yang S.P."/>
            <person name="Heger A."/>
            <person name="Locke D.P."/>
            <person name="Miethke P."/>
            <person name="Waters P.D."/>
            <person name="Veyrunes F."/>
            <person name="Fulton L."/>
            <person name="Fulton B."/>
            <person name="Graves T."/>
            <person name="Wallis J."/>
            <person name="Puente X.S."/>
            <person name="Lopez-Otin C."/>
            <person name="Ordonez G.R."/>
            <person name="Eichler E.E."/>
            <person name="Chen L."/>
            <person name="Cheng Z."/>
            <person name="Deakin J.E."/>
            <person name="Alsop A."/>
            <person name="Thompson K."/>
            <person name="Kirby P."/>
            <person name="Papenfuss A.T."/>
            <person name="Wakefield M.J."/>
            <person name="Olender T."/>
            <person name="Lancet D."/>
            <person name="Huttley G.A."/>
            <person name="Smit A.F."/>
            <person name="Pask A."/>
            <person name="Temple-Smith P."/>
            <person name="Batzer M.A."/>
            <person name="Walker J.A."/>
            <person name="Konkel M.K."/>
            <person name="Harris R.S."/>
            <person name="Whittington C.M."/>
            <person name="Wong E.S."/>
            <person name="Gemmell N.J."/>
            <person name="Buschiazzo E."/>
            <person name="Vargas Jentzsch I.M."/>
            <person name="Merkel A."/>
            <person name="Schmitz J."/>
            <person name="Zemann A."/>
            <person name="Churakov G."/>
            <person name="Kriegs J.O."/>
            <person name="Brosius J."/>
            <person name="Murchison E.P."/>
            <person name="Sachidanandam R."/>
            <person name="Smith C."/>
            <person name="Hannon G.J."/>
            <person name="Tsend-Ayush E."/>
            <person name="McMillan D."/>
            <person name="Attenborough R."/>
            <person name="Rens W."/>
            <person name="Ferguson-Smith M."/>
            <person name="Lefevre C.M."/>
            <person name="Sharp J.A."/>
            <person name="Nicholas K.R."/>
            <person name="Ray D.A."/>
            <person name="Kube M."/>
            <person name="Reinhardt R."/>
            <person name="Pringle T.H."/>
            <person name="Taylor J."/>
            <person name="Jones R.C."/>
            <person name="Nixon B."/>
            <person name="Dacheux J.L."/>
            <person name="Niwa H."/>
            <person name="Sekita Y."/>
            <person name="Huang X."/>
            <person name="Stark A."/>
            <person name="Kheradpour P."/>
            <person name="Kellis M."/>
            <person name="Flicek P."/>
            <person name="Chen Y."/>
            <person name="Webber C."/>
            <person name="Hardison R."/>
            <person name="Nelson J."/>
            <person name="Hallsworth-Pepin K."/>
            <person name="Delehaunty K."/>
            <person name="Markovic C."/>
            <person name="Minx P."/>
            <person name="Feng Y."/>
            <person name="Kremitzki C."/>
            <person name="Mitreva M."/>
            <person name="Glasscock J."/>
            <person name="Wylie T."/>
            <person name="Wohldmann P."/>
            <person name="Thiru P."/>
            <person name="Nhan M.N."/>
            <person name="Pohl C.S."/>
            <person name="Smith S.M."/>
            <person name="Hou S."/>
            <person name="Nefedov M."/>
            <person name="de Jong P.J."/>
            <person name="Renfree M.B."/>
            <person name="Mardis E.R."/>
            <person name="Wilson R.K."/>
        </authorList>
    </citation>
    <scope>NUCLEOTIDE SEQUENCE [LARGE SCALE GENOMIC DNA]</scope>
    <source>
        <strain evidence="16 17">Glennie</strain>
    </source>
</reference>
<dbReference type="GO" id="GO:0007029">
    <property type="term" value="P:endoplasmic reticulum organization"/>
    <property type="evidence" value="ECO:0007669"/>
    <property type="project" value="Ensembl"/>
</dbReference>
<dbReference type="Proteomes" id="UP000002279">
    <property type="component" value="Chromosome X5"/>
</dbReference>
<dbReference type="GO" id="GO:0070278">
    <property type="term" value="P:extracellular matrix constituent secretion"/>
    <property type="evidence" value="ECO:0007669"/>
    <property type="project" value="Ensembl"/>
</dbReference>
<dbReference type="Bgee" id="ENSOANG00000029850">
    <property type="expression patterns" value="Expressed in liver and 7 other cell types or tissues"/>
</dbReference>
<dbReference type="GO" id="GO:0071313">
    <property type="term" value="P:cellular response to caffeine"/>
    <property type="evidence" value="ECO:0007669"/>
    <property type="project" value="Ensembl"/>
</dbReference>
<keyword evidence="5" id="KW-0812">Transmembrane</keyword>
<comment type="subunit">
    <text evidence="15">Homotrimer; conformation seems to be controled by binding to diacylglycerol (DAG).</text>
</comment>
<dbReference type="eggNOG" id="KOG3944">
    <property type="taxonomic scope" value="Eukaryota"/>
</dbReference>
<evidence type="ECO:0000313" key="16">
    <source>
        <dbReference type="Ensembl" id="ENSOANP00000031536.2"/>
    </source>
</evidence>
<evidence type="ECO:0000256" key="14">
    <source>
        <dbReference type="ARBA" id="ARBA00045968"/>
    </source>
</evidence>
<comment type="subcellular location">
    <subcellularLocation>
        <location evidence="1">Endoplasmic reticulum membrane</location>
        <topology evidence="1">Multi-pass membrane protein</topology>
    </subcellularLocation>
</comment>
<dbReference type="CTD" id="55151"/>
<evidence type="ECO:0000256" key="7">
    <source>
        <dbReference type="ARBA" id="ARBA00022826"/>
    </source>
</evidence>
<reference evidence="16" key="3">
    <citation type="submission" date="2025-09" db="UniProtKB">
        <authorList>
            <consortium name="Ensembl"/>
        </authorList>
    </citation>
    <scope>IDENTIFICATION</scope>
    <source>
        <strain evidence="16">Glennie</strain>
    </source>
</reference>
<evidence type="ECO:0000256" key="2">
    <source>
        <dbReference type="ARBA" id="ARBA00005766"/>
    </source>
</evidence>
<dbReference type="OrthoDB" id="195817at2759"/>
<dbReference type="PANTHER" id="PTHR12454:SF5">
    <property type="entry name" value="TRIMERIC INTRACELLULAR CATION CHANNEL TYPE B"/>
    <property type="match status" value="1"/>
</dbReference>
<dbReference type="Pfam" id="PF05197">
    <property type="entry name" value="TRIC"/>
    <property type="match status" value="1"/>
</dbReference>
<dbReference type="GO" id="GO:0060487">
    <property type="term" value="P:lung epithelial cell differentiation"/>
    <property type="evidence" value="ECO:0007669"/>
    <property type="project" value="Ensembl"/>
</dbReference>
<dbReference type="InterPro" id="IPR007866">
    <property type="entry name" value="TRIC_channel"/>
</dbReference>
<dbReference type="OMA" id="HNELLRP"/>
<keyword evidence="7" id="KW-0631">Potassium channel</keyword>
<evidence type="ECO:0000256" key="10">
    <source>
        <dbReference type="ARBA" id="ARBA00023065"/>
    </source>
</evidence>
<evidence type="ECO:0000256" key="6">
    <source>
        <dbReference type="ARBA" id="ARBA00022824"/>
    </source>
</evidence>
<dbReference type="AlphaFoldDB" id="K7EDC9"/>
<dbReference type="GO" id="GO:0005789">
    <property type="term" value="C:endoplasmic reticulum membrane"/>
    <property type="evidence" value="ECO:0007669"/>
    <property type="project" value="UniProtKB-SubCell"/>
</dbReference>
<keyword evidence="9" id="KW-1133">Transmembrane helix</keyword>
<keyword evidence="11" id="KW-0472">Membrane</keyword>
<dbReference type="GO" id="GO:0008654">
    <property type="term" value="P:phospholipid biosynthetic process"/>
    <property type="evidence" value="ECO:0007669"/>
    <property type="project" value="Ensembl"/>
</dbReference>
<comment type="function">
    <text evidence="14">Intracellular monovalent cation channel required for maintenance of rapid intracellular calcium release. Acts as a potassium counter-ion channel that functions in synchronization with calcium release from intracellular stores. Activated by increased cytosolic Ca(2+) levels.</text>
</comment>
<keyword evidence="4" id="KW-0633">Potassium transport</keyword>
<evidence type="ECO:0000256" key="1">
    <source>
        <dbReference type="ARBA" id="ARBA00004477"/>
    </source>
</evidence>
<dbReference type="GO" id="GO:0014808">
    <property type="term" value="P:release of sequestered calcium ion into cytosol by sarcoplasmic reticulum"/>
    <property type="evidence" value="ECO:0007669"/>
    <property type="project" value="Ensembl"/>
</dbReference>
<dbReference type="GeneID" id="100076259"/>
<keyword evidence="12" id="KW-0407">Ion channel</keyword>
<name>K7EDC9_ORNAN</name>